<name>K1STE4_9ZZZZ</name>
<comment type="caution">
    <text evidence="2">The sequence shown here is derived from an EMBL/GenBank/DDBJ whole genome shotgun (WGS) entry which is preliminary data.</text>
</comment>
<accession>K1STE4</accession>
<dbReference type="EMBL" id="AJWY01009863">
    <property type="protein sequence ID" value="EKC57135.1"/>
    <property type="molecule type" value="Genomic_DNA"/>
</dbReference>
<sequence length="227" mass="26479">NREETERWDVYAKTNNGALNPVCQGLFRIYFYQQGGNEYFLKASHKLMRIFDKCVRKNINTFPLTRHRAIAWSCGSTYYAHGVQWLYNCWGILCLINMDSLTGHNIVDTEDRDIMMSDVADWHARTPMRTHTVGGNRHLMQMWETAEKFNCDMIIMYDDIGCKGMAGAQGLIEEEIRKHDERFHTVWMPHSLMDHRIVSPDRGAPHRQRIHDQRHARGAGRSVAARL</sequence>
<protein>
    <submittedName>
        <fullName evidence="2">2-hydroxyglutaryl-CoA dehydratase D-component</fullName>
    </submittedName>
</protein>
<feature type="region of interest" description="Disordered" evidence="1">
    <location>
        <begin position="202"/>
        <end position="227"/>
    </location>
</feature>
<feature type="non-terminal residue" evidence="2">
    <location>
        <position position="1"/>
    </location>
</feature>
<gene>
    <name evidence="2" type="ORF">LEA_14497</name>
</gene>
<proteinExistence type="predicted"/>
<evidence type="ECO:0000313" key="2">
    <source>
        <dbReference type="EMBL" id="EKC57135.1"/>
    </source>
</evidence>
<dbReference type="AlphaFoldDB" id="K1STE4"/>
<dbReference type="InterPro" id="IPR010327">
    <property type="entry name" value="FldB/FldC_alpha/beta"/>
</dbReference>
<dbReference type="Pfam" id="PF06050">
    <property type="entry name" value="HGD-D"/>
    <property type="match status" value="1"/>
</dbReference>
<evidence type="ECO:0000256" key="1">
    <source>
        <dbReference type="SAM" id="MobiDB-lite"/>
    </source>
</evidence>
<reference evidence="2" key="1">
    <citation type="journal article" date="2013" name="Environ. Microbiol.">
        <title>Microbiota from the distal guts of lean and obese adolescents exhibit partial functional redundancy besides clear differences in community structure.</title>
        <authorList>
            <person name="Ferrer M."/>
            <person name="Ruiz A."/>
            <person name="Lanza F."/>
            <person name="Haange S.B."/>
            <person name="Oberbach A."/>
            <person name="Till H."/>
            <person name="Bargiela R."/>
            <person name="Campoy C."/>
            <person name="Segura M.T."/>
            <person name="Richter M."/>
            <person name="von Bergen M."/>
            <person name="Seifert J."/>
            <person name="Suarez A."/>
        </authorList>
    </citation>
    <scope>NUCLEOTIDE SEQUENCE</scope>
</reference>
<organism evidence="2">
    <name type="scientific">human gut metagenome</name>
    <dbReference type="NCBI Taxonomy" id="408170"/>
    <lineage>
        <taxon>unclassified sequences</taxon>
        <taxon>metagenomes</taxon>
        <taxon>organismal metagenomes</taxon>
    </lineage>
</organism>